<dbReference type="InterPro" id="IPR006447">
    <property type="entry name" value="Myb_dom_plants"/>
</dbReference>
<dbReference type="CDD" id="cd00167">
    <property type="entry name" value="SANT"/>
    <property type="match status" value="1"/>
</dbReference>
<dbReference type="Pfam" id="PF00249">
    <property type="entry name" value="Myb_DNA-binding"/>
    <property type="match status" value="1"/>
</dbReference>
<dbReference type="Gene3D" id="1.10.10.60">
    <property type="entry name" value="Homeodomain-like"/>
    <property type="match status" value="1"/>
</dbReference>
<dbReference type="SUPFAM" id="SSF46689">
    <property type="entry name" value="Homeodomain-like"/>
    <property type="match status" value="1"/>
</dbReference>
<dbReference type="NCBIfam" id="TIGR01557">
    <property type="entry name" value="myb_SHAQKYF"/>
    <property type="match status" value="1"/>
</dbReference>
<evidence type="ECO:0000256" key="3">
    <source>
        <dbReference type="ARBA" id="ARBA00007278"/>
    </source>
</evidence>
<evidence type="ECO:0000256" key="5">
    <source>
        <dbReference type="ARBA" id="ARBA00022980"/>
    </source>
</evidence>
<feature type="compositionally biased region" description="Gly residues" evidence="11">
    <location>
        <begin position="447"/>
        <end position="466"/>
    </location>
</feature>
<evidence type="ECO:0000256" key="6">
    <source>
        <dbReference type="ARBA" id="ARBA00023015"/>
    </source>
</evidence>
<dbReference type="PROSITE" id="PS50090">
    <property type="entry name" value="MYB_LIKE"/>
    <property type="match status" value="1"/>
</dbReference>
<dbReference type="EMBL" id="JBCNJP010000007">
    <property type="protein sequence ID" value="KAK9075349.1"/>
    <property type="molecule type" value="Genomic_DNA"/>
</dbReference>
<comment type="similarity">
    <text evidence="3">Belongs to the eukaryotic ribosomal protein eS10 family.</text>
</comment>
<dbReference type="PANTHER" id="PTHR12146:SF0">
    <property type="entry name" value="RIBOSOMAL PROTEIN S10"/>
    <property type="match status" value="1"/>
</dbReference>
<evidence type="ECO:0000256" key="11">
    <source>
        <dbReference type="SAM" id="MobiDB-lite"/>
    </source>
</evidence>
<dbReference type="InterPro" id="IPR009057">
    <property type="entry name" value="Homeodomain-like_sf"/>
</dbReference>
<dbReference type="InterPro" id="IPR017884">
    <property type="entry name" value="SANT_dom"/>
</dbReference>
<dbReference type="FunFam" id="1.10.10.10:FF:000025">
    <property type="entry name" value="40S ribosomal protein S10"/>
    <property type="match status" value="1"/>
</dbReference>
<dbReference type="Gene3D" id="1.10.10.10">
    <property type="entry name" value="Winged helix-like DNA-binding domain superfamily/Winged helix DNA-binding domain"/>
    <property type="match status" value="1"/>
</dbReference>
<dbReference type="SMART" id="SM00717">
    <property type="entry name" value="SANT"/>
    <property type="match status" value="1"/>
</dbReference>
<accession>A0AAP0DI38</accession>
<feature type="region of interest" description="Disordered" evidence="11">
    <location>
        <begin position="97"/>
        <end position="126"/>
    </location>
</feature>
<feature type="domain" description="Myb-like" evidence="12">
    <location>
        <begin position="42"/>
        <end position="92"/>
    </location>
</feature>
<dbReference type="InterPro" id="IPR036388">
    <property type="entry name" value="WH-like_DNA-bd_sf"/>
</dbReference>
<dbReference type="AlphaFoldDB" id="A0AAP0DI38"/>
<keyword evidence="6" id="KW-0805">Transcription regulation</keyword>
<evidence type="ECO:0000259" key="14">
    <source>
        <dbReference type="PROSITE" id="PS51294"/>
    </source>
</evidence>
<dbReference type="GO" id="GO:0003677">
    <property type="term" value="F:DNA binding"/>
    <property type="evidence" value="ECO:0007669"/>
    <property type="project" value="UniProtKB-KW"/>
</dbReference>
<dbReference type="Proteomes" id="UP001408789">
    <property type="component" value="Unassembled WGS sequence"/>
</dbReference>
<feature type="compositionally biased region" description="Gly residues" evidence="11">
    <location>
        <begin position="419"/>
        <end position="434"/>
    </location>
</feature>
<dbReference type="Pfam" id="PF03501">
    <property type="entry name" value="S10_plectin"/>
    <property type="match status" value="1"/>
</dbReference>
<dbReference type="GO" id="GO:0003723">
    <property type="term" value="F:RNA binding"/>
    <property type="evidence" value="ECO:0007669"/>
    <property type="project" value="TreeGrafter"/>
</dbReference>
<dbReference type="FunFam" id="1.10.10.60:FF:000023">
    <property type="entry name" value="protein REVEILLE 6 isoform X1"/>
    <property type="match status" value="1"/>
</dbReference>
<protein>
    <submittedName>
        <fullName evidence="15">Uncharacterized protein</fullName>
    </submittedName>
</protein>
<dbReference type="PROSITE" id="PS51293">
    <property type="entry name" value="SANT"/>
    <property type="match status" value="1"/>
</dbReference>
<proteinExistence type="inferred from homology"/>
<evidence type="ECO:0000256" key="10">
    <source>
        <dbReference type="ARBA" id="ARBA00023274"/>
    </source>
</evidence>
<evidence type="ECO:0000256" key="8">
    <source>
        <dbReference type="ARBA" id="ARBA00023163"/>
    </source>
</evidence>
<dbReference type="Pfam" id="PF24904">
    <property type="entry name" value="RVE6"/>
    <property type="match status" value="1"/>
</dbReference>
<keyword evidence="16" id="KW-1185">Reference proteome</keyword>
<feature type="region of interest" description="Disordered" evidence="11">
    <location>
        <begin position="12"/>
        <end position="50"/>
    </location>
</feature>
<sequence>MGMALPNIASLSSPAAAVAPPSTNSSSSSADDASKKIRKPYTITKSRESWTEPEHDKFLEALQLFDRDWKKIEAFIGSKTVIQIRSHAQKYFLKVQKSGTHEHLPPPRPKRKAAHPYPQKAAKSAPVLPNAATSFQSAPALTDPELAQADPSKVAKTSVETGDDVASGGELVNVNCCSSDDTAPKTRPTIDIHERRSHALPSRVLPDFAQVYGFIGSVFDPNTIGHEQRLKKMDPIDVETVLLLMRNLSINLTSPDFEDHRKLLSTYEVDLGKENLDDAVDAFLDCHPEQIIPEKNRKAISKYLFQEGVCFAKKDYNLAKHPEIDVPNLQVIKLMQSFKSKEYVKETFAWMHYYWYLTNDGIEFLRTYLNLPSDIVPATLKKSAKPLGRPTGGPPGDRPRGPPRFEGDRPRFGDRDGYRGGPRGPPGEFGGEKGGAPADYQPAFNRGGAGGRPSFGRGGGGFGGGAPPSSSFS</sequence>
<dbReference type="PROSITE" id="PS51294">
    <property type="entry name" value="HTH_MYB"/>
    <property type="match status" value="1"/>
</dbReference>
<evidence type="ECO:0000256" key="1">
    <source>
        <dbReference type="ARBA" id="ARBA00004123"/>
    </source>
</evidence>
<name>A0AAP0DI38_9ASTR</name>
<keyword evidence="10" id="KW-0687">Ribonucleoprotein</keyword>
<evidence type="ECO:0000256" key="4">
    <source>
        <dbReference type="ARBA" id="ARBA00022490"/>
    </source>
</evidence>
<gene>
    <name evidence="15" type="ORF">SSX86_003672</name>
</gene>
<dbReference type="InterPro" id="IPR005326">
    <property type="entry name" value="Plectin_eS10_N"/>
</dbReference>
<evidence type="ECO:0000259" key="13">
    <source>
        <dbReference type="PROSITE" id="PS51293"/>
    </source>
</evidence>
<evidence type="ECO:0000313" key="16">
    <source>
        <dbReference type="Proteomes" id="UP001408789"/>
    </source>
</evidence>
<feature type="region of interest" description="Disordered" evidence="11">
    <location>
        <begin position="143"/>
        <end position="162"/>
    </location>
</feature>
<feature type="compositionally biased region" description="Low complexity" evidence="11">
    <location>
        <begin position="12"/>
        <end position="31"/>
    </location>
</feature>
<feature type="domain" description="SANT" evidence="13">
    <location>
        <begin position="45"/>
        <end position="96"/>
    </location>
</feature>
<dbReference type="InterPro" id="IPR037447">
    <property type="entry name" value="Ribosomal_eS10"/>
</dbReference>
<evidence type="ECO:0000313" key="15">
    <source>
        <dbReference type="EMBL" id="KAK9075349.1"/>
    </source>
</evidence>
<dbReference type="PANTHER" id="PTHR12146">
    <property type="entry name" value="40S RIBOSOMAL PROTEIN S10"/>
    <property type="match status" value="1"/>
</dbReference>
<comment type="subcellular location">
    <subcellularLocation>
        <location evidence="2">Cytoplasm</location>
    </subcellularLocation>
    <subcellularLocation>
        <location evidence="1">Nucleus</location>
    </subcellularLocation>
</comment>
<dbReference type="InterPro" id="IPR017930">
    <property type="entry name" value="Myb_dom"/>
</dbReference>
<feature type="domain" description="HTH myb-type" evidence="14">
    <location>
        <begin position="42"/>
        <end position="96"/>
    </location>
</feature>
<keyword evidence="4" id="KW-0963">Cytoplasm</keyword>
<evidence type="ECO:0000259" key="12">
    <source>
        <dbReference type="PROSITE" id="PS50090"/>
    </source>
</evidence>
<feature type="compositionally biased region" description="Basic and acidic residues" evidence="11">
    <location>
        <begin position="397"/>
        <end position="418"/>
    </location>
</feature>
<dbReference type="GO" id="GO:0010468">
    <property type="term" value="P:regulation of gene expression"/>
    <property type="evidence" value="ECO:0007669"/>
    <property type="project" value="UniProtKB-ARBA"/>
</dbReference>
<feature type="region of interest" description="Disordered" evidence="11">
    <location>
        <begin position="382"/>
        <end position="473"/>
    </location>
</feature>
<evidence type="ECO:0000256" key="7">
    <source>
        <dbReference type="ARBA" id="ARBA00023125"/>
    </source>
</evidence>
<keyword evidence="5" id="KW-0689">Ribosomal protein</keyword>
<evidence type="ECO:0000256" key="9">
    <source>
        <dbReference type="ARBA" id="ARBA00023242"/>
    </source>
</evidence>
<keyword evidence="9" id="KW-0539">Nucleus</keyword>
<evidence type="ECO:0000256" key="2">
    <source>
        <dbReference type="ARBA" id="ARBA00004496"/>
    </source>
</evidence>
<dbReference type="InterPro" id="IPR001005">
    <property type="entry name" value="SANT/Myb"/>
</dbReference>
<comment type="caution">
    <text evidence="15">The sequence shown here is derived from an EMBL/GenBank/DDBJ whole genome shotgun (WGS) entry which is preliminary data.</text>
</comment>
<dbReference type="GO" id="GO:0003735">
    <property type="term" value="F:structural constituent of ribosome"/>
    <property type="evidence" value="ECO:0007669"/>
    <property type="project" value="TreeGrafter"/>
</dbReference>
<organism evidence="15 16">
    <name type="scientific">Deinandra increscens subsp. villosa</name>
    <dbReference type="NCBI Taxonomy" id="3103831"/>
    <lineage>
        <taxon>Eukaryota</taxon>
        <taxon>Viridiplantae</taxon>
        <taxon>Streptophyta</taxon>
        <taxon>Embryophyta</taxon>
        <taxon>Tracheophyta</taxon>
        <taxon>Spermatophyta</taxon>
        <taxon>Magnoliopsida</taxon>
        <taxon>eudicotyledons</taxon>
        <taxon>Gunneridae</taxon>
        <taxon>Pentapetalae</taxon>
        <taxon>asterids</taxon>
        <taxon>campanulids</taxon>
        <taxon>Asterales</taxon>
        <taxon>Asteraceae</taxon>
        <taxon>Asteroideae</taxon>
        <taxon>Heliantheae alliance</taxon>
        <taxon>Madieae</taxon>
        <taxon>Madiinae</taxon>
        <taxon>Deinandra</taxon>
    </lineage>
</organism>
<keyword evidence="8" id="KW-0804">Transcription</keyword>
<reference evidence="15 16" key="1">
    <citation type="submission" date="2024-04" db="EMBL/GenBank/DDBJ databases">
        <title>The reference genome of an endangered Asteraceae, Deinandra increscens subsp. villosa, native to the Central Coast of California.</title>
        <authorList>
            <person name="Guilliams M."/>
            <person name="Hasenstab-Lehman K."/>
            <person name="Meyer R."/>
            <person name="Mcevoy S."/>
        </authorList>
    </citation>
    <scope>NUCLEOTIDE SEQUENCE [LARGE SCALE GENOMIC DNA]</scope>
    <source>
        <tissue evidence="15">Leaf</tissue>
    </source>
</reference>
<dbReference type="GO" id="GO:0005634">
    <property type="term" value="C:nucleus"/>
    <property type="evidence" value="ECO:0007669"/>
    <property type="project" value="UniProtKB-SubCell"/>
</dbReference>
<dbReference type="GO" id="GO:0022627">
    <property type="term" value="C:cytosolic small ribosomal subunit"/>
    <property type="evidence" value="ECO:0007669"/>
    <property type="project" value="TreeGrafter"/>
</dbReference>
<keyword evidence="7" id="KW-0238">DNA-binding</keyword>